<evidence type="ECO:0000256" key="6">
    <source>
        <dbReference type="ARBA" id="ARBA00023002"/>
    </source>
</evidence>
<evidence type="ECO:0000256" key="5">
    <source>
        <dbReference type="ARBA" id="ARBA00022989"/>
    </source>
</evidence>
<comment type="caution">
    <text evidence="13">The sequence shown here is derived from an EMBL/GenBank/DDBJ whole genome shotgun (WGS) entry which is preliminary data.</text>
</comment>
<dbReference type="SUPFAM" id="SSF56176">
    <property type="entry name" value="FAD-binding/transporter-associated domain-like"/>
    <property type="match status" value="1"/>
</dbReference>
<evidence type="ECO:0000256" key="9">
    <source>
        <dbReference type="ARBA" id="ARBA00051033"/>
    </source>
</evidence>
<comment type="catalytic activity">
    <reaction evidence="10">
        <text>5alpha-cholest-8-en-3beta-ol + NADP(+) = zymosterol + NADPH + H(+)</text>
        <dbReference type="Rhea" id="RHEA:36399"/>
        <dbReference type="ChEBI" id="CHEBI:15378"/>
        <dbReference type="ChEBI" id="CHEBI:16608"/>
        <dbReference type="ChEBI" id="CHEBI:18252"/>
        <dbReference type="ChEBI" id="CHEBI:57783"/>
        <dbReference type="ChEBI" id="CHEBI:58349"/>
        <dbReference type="EC" id="1.3.1.72"/>
    </reaction>
    <physiologicalReaction direction="right-to-left" evidence="10">
        <dbReference type="Rhea" id="RHEA:36401"/>
    </physiologicalReaction>
</comment>
<accession>A0A226ECR9</accession>
<evidence type="ECO:0000256" key="1">
    <source>
        <dbReference type="ARBA" id="ARBA00004167"/>
    </source>
</evidence>
<dbReference type="OMA" id="KRDLFWG"/>
<proteinExistence type="predicted"/>
<dbReference type="GO" id="GO:0008202">
    <property type="term" value="P:steroid metabolic process"/>
    <property type="evidence" value="ECO:0007669"/>
    <property type="project" value="TreeGrafter"/>
</dbReference>
<dbReference type="PANTHER" id="PTHR10801">
    <property type="entry name" value="24-DEHYDROCHOLESTEROL REDUCTASE"/>
    <property type="match status" value="1"/>
</dbReference>
<evidence type="ECO:0000259" key="12">
    <source>
        <dbReference type="PROSITE" id="PS51387"/>
    </source>
</evidence>
<evidence type="ECO:0000256" key="7">
    <source>
        <dbReference type="ARBA" id="ARBA00023136"/>
    </source>
</evidence>
<protein>
    <recommendedName>
        <fullName evidence="3">Delta(24)-sterol reductase</fullName>
        <ecNumber evidence="3">1.3.1.72</ecNumber>
    </recommendedName>
</protein>
<keyword evidence="8" id="KW-0576">Peroxisome</keyword>
<dbReference type="InterPro" id="IPR040165">
    <property type="entry name" value="Diminuto-like"/>
</dbReference>
<name>A0A226ECR9_FOLCA</name>
<dbReference type="Pfam" id="PF01565">
    <property type="entry name" value="FAD_binding_4"/>
    <property type="match status" value="1"/>
</dbReference>
<keyword evidence="7 11" id="KW-0472">Membrane</keyword>
<feature type="domain" description="FAD-binding PCMH-type" evidence="12">
    <location>
        <begin position="38"/>
        <end position="215"/>
    </location>
</feature>
<dbReference type="InterPro" id="IPR006094">
    <property type="entry name" value="Oxid_FAD_bind_N"/>
</dbReference>
<dbReference type="InterPro" id="IPR016166">
    <property type="entry name" value="FAD-bd_PCMH"/>
</dbReference>
<dbReference type="GO" id="GO:0000246">
    <property type="term" value="F:Delta24(24-1) sterol reductase activity"/>
    <property type="evidence" value="ECO:0007669"/>
    <property type="project" value="TreeGrafter"/>
</dbReference>
<evidence type="ECO:0000256" key="4">
    <source>
        <dbReference type="ARBA" id="ARBA00022692"/>
    </source>
</evidence>
<dbReference type="OrthoDB" id="415825at2759"/>
<dbReference type="Proteomes" id="UP000198287">
    <property type="component" value="Unassembled WGS sequence"/>
</dbReference>
<feature type="transmembrane region" description="Helical" evidence="11">
    <location>
        <begin position="6"/>
        <end position="29"/>
    </location>
</feature>
<dbReference type="InterPro" id="IPR036318">
    <property type="entry name" value="FAD-bd_PCMH-like_sf"/>
</dbReference>
<sequence length="520" mass="60648">MDNNIVLNIFLTIMKICLHIFLGGINVIYNYITLERPFTGQGCGWVEHKIKVDKVQKQVNSWAGGDRKRKMCTARPVWKSVSVSKTNKSGYYQIDLGNLNDVVEINEEEMTVTVEPGMCIGRLTRILVKKGWTLPVVPEIDYLTVGGLIAGAGLESSSHNYGLFCQCVVETEILMPNGEVLTCSREQNFDLANAIPHSYGTIGFITALKFKMIRAKKYVELDYRFTNTIEDALKLINEGSSRHEFIEGIAYSKEKFLIMFGNMVDTVDPTKGRENPINRWYKKFFYLQVEEIVEKLIEKRNNNQIIEYVPLLQYYHRHSRGMFWLERYANPFFYNSQIFMWLFGCTFPFHIDILGLISRPIYDVLYQSFMIQDFVVPEEKTAKLFNEADKMLNIYPVWMCPARTSETGGCFNIPEKYLNCLYIDLGFYGYPKKNKGDKLNRKPLLRHFEKFCLKNNGYQGLYADCYMSKEEFETMFDFKSFYYKVRKERNCDEAFPTVYDKISAKARNLESDDDMNHKQC</sequence>
<keyword evidence="14" id="KW-1185">Reference proteome</keyword>
<evidence type="ECO:0000256" key="2">
    <source>
        <dbReference type="ARBA" id="ARBA00004275"/>
    </source>
</evidence>
<comment type="catalytic activity">
    <reaction evidence="9">
        <text>lanosterol + NADPH + H(+) = 24,25-dihydrolanosterol + NADP(+)</text>
        <dbReference type="Rhea" id="RHEA:33919"/>
        <dbReference type="ChEBI" id="CHEBI:15378"/>
        <dbReference type="ChEBI" id="CHEBI:16521"/>
        <dbReference type="ChEBI" id="CHEBI:28113"/>
        <dbReference type="ChEBI" id="CHEBI:57783"/>
        <dbReference type="ChEBI" id="CHEBI:58349"/>
    </reaction>
    <physiologicalReaction direction="left-to-right" evidence="9">
        <dbReference type="Rhea" id="RHEA:33920"/>
    </physiologicalReaction>
</comment>
<comment type="subcellular location">
    <subcellularLocation>
        <location evidence="1">Membrane</location>
        <topology evidence="1">Single-pass membrane protein</topology>
    </subcellularLocation>
    <subcellularLocation>
        <location evidence="2">Peroxisome</location>
    </subcellularLocation>
</comment>
<dbReference type="PROSITE" id="PS51387">
    <property type="entry name" value="FAD_PCMH"/>
    <property type="match status" value="1"/>
</dbReference>
<organism evidence="13 14">
    <name type="scientific">Folsomia candida</name>
    <name type="common">Springtail</name>
    <dbReference type="NCBI Taxonomy" id="158441"/>
    <lineage>
        <taxon>Eukaryota</taxon>
        <taxon>Metazoa</taxon>
        <taxon>Ecdysozoa</taxon>
        <taxon>Arthropoda</taxon>
        <taxon>Hexapoda</taxon>
        <taxon>Collembola</taxon>
        <taxon>Entomobryomorpha</taxon>
        <taxon>Isotomoidea</taxon>
        <taxon>Isotomidae</taxon>
        <taxon>Proisotominae</taxon>
        <taxon>Folsomia</taxon>
    </lineage>
</organism>
<evidence type="ECO:0000256" key="10">
    <source>
        <dbReference type="ARBA" id="ARBA00052927"/>
    </source>
</evidence>
<keyword evidence="6" id="KW-0560">Oxidoreductase</keyword>
<dbReference type="GO" id="GO:0050614">
    <property type="term" value="F:Delta24-sterol reductase activity"/>
    <property type="evidence" value="ECO:0007669"/>
    <property type="project" value="UniProtKB-EC"/>
</dbReference>
<dbReference type="GO" id="GO:0005777">
    <property type="term" value="C:peroxisome"/>
    <property type="evidence" value="ECO:0007669"/>
    <property type="project" value="UniProtKB-SubCell"/>
</dbReference>
<dbReference type="PANTHER" id="PTHR10801:SF0">
    <property type="entry name" value="DELTA(24)-STEROL REDUCTASE"/>
    <property type="match status" value="1"/>
</dbReference>
<reference evidence="13 14" key="1">
    <citation type="submission" date="2015-12" db="EMBL/GenBank/DDBJ databases">
        <title>The genome of Folsomia candida.</title>
        <authorList>
            <person name="Faddeeva A."/>
            <person name="Derks M.F."/>
            <person name="Anvar Y."/>
            <person name="Smit S."/>
            <person name="Van Straalen N."/>
            <person name="Roelofs D."/>
        </authorList>
    </citation>
    <scope>NUCLEOTIDE SEQUENCE [LARGE SCALE GENOMIC DNA]</scope>
    <source>
        <strain evidence="13 14">VU population</strain>
        <tissue evidence="13">Whole body</tissue>
    </source>
</reference>
<dbReference type="AlphaFoldDB" id="A0A226ECR9"/>
<dbReference type="EC" id="1.3.1.72" evidence="3"/>
<evidence type="ECO:0000256" key="3">
    <source>
        <dbReference type="ARBA" id="ARBA00012405"/>
    </source>
</evidence>
<dbReference type="Gene3D" id="3.30.465.10">
    <property type="match status" value="1"/>
</dbReference>
<dbReference type="GO" id="GO:0071949">
    <property type="term" value="F:FAD binding"/>
    <property type="evidence" value="ECO:0007669"/>
    <property type="project" value="InterPro"/>
</dbReference>
<dbReference type="GO" id="GO:0016020">
    <property type="term" value="C:membrane"/>
    <property type="evidence" value="ECO:0007669"/>
    <property type="project" value="UniProtKB-SubCell"/>
</dbReference>
<evidence type="ECO:0000313" key="13">
    <source>
        <dbReference type="EMBL" id="OXA54904.1"/>
    </source>
</evidence>
<keyword evidence="4 11" id="KW-0812">Transmembrane</keyword>
<keyword evidence="5 11" id="KW-1133">Transmembrane helix</keyword>
<dbReference type="STRING" id="158441.A0A226ECR9"/>
<evidence type="ECO:0000256" key="8">
    <source>
        <dbReference type="ARBA" id="ARBA00023140"/>
    </source>
</evidence>
<evidence type="ECO:0000256" key="11">
    <source>
        <dbReference type="SAM" id="Phobius"/>
    </source>
</evidence>
<gene>
    <name evidence="13" type="ORF">Fcan01_11391</name>
</gene>
<dbReference type="EMBL" id="LNIX01000005">
    <property type="protein sequence ID" value="OXA54904.1"/>
    <property type="molecule type" value="Genomic_DNA"/>
</dbReference>
<dbReference type="InterPro" id="IPR016169">
    <property type="entry name" value="FAD-bd_PCMH_sub2"/>
</dbReference>
<evidence type="ECO:0000313" key="14">
    <source>
        <dbReference type="Proteomes" id="UP000198287"/>
    </source>
</evidence>